<reference evidence="1 2" key="1">
    <citation type="submission" date="2018-11" db="EMBL/GenBank/DDBJ databases">
        <title>Parancylomarina longa gen. nov., sp. nov., isolated from sediments of southern Okinawa.</title>
        <authorList>
            <person name="Fu T."/>
        </authorList>
    </citation>
    <scope>NUCLEOTIDE SEQUENCE [LARGE SCALE GENOMIC DNA]</scope>
    <source>
        <strain evidence="1 2">T3-2 S1-C</strain>
    </source>
</reference>
<organism evidence="1 2">
    <name type="scientific">Ancylomarina longa</name>
    <dbReference type="NCBI Taxonomy" id="2487017"/>
    <lineage>
        <taxon>Bacteria</taxon>
        <taxon>Pseudomonadati</taxon>
        <taxon>Bacteroidota</taxon>
        <taxon>Bacteroidia</taxon>
        <taxon>Marinilabiliales</taxon>
        <taxon>Marinifilaceae</taxon>
        <taxon>Ancylomarina</taxon>
    </lineage>
</organism>
<name>A0A434AXQ8_9BACT</name>
<dbReference type="Proteomes" id="UP000282985">
    <property type="component" value="Unassembled WGS sequence"/>
</dbReference>
<evidence type="ECO:0000313" key="1">
    <source>
        <dbReference type="EMBL" id="RUT79336.1"/>
    </source>
</evidence>
<dbReference type="AlphaFoldDB" id="A0A434AXQ8"/>
<proteinExistence type="predicted"/>
<accession>A0A434AXQ8</accession>
<dbReference type="EMBL" id="RJJX01000003">
    <property type="protein sequence ID" value="RUT79336.1"/>
    <property type="molecule type" value="Genomic_DNA"/>
</dbReference>
<evidence type="ECO:0000313" key="2">
    <source>
        <dbReference type="Proteomes" id="UP000282985"/>
    </source>
</evidence>
<keyword evidence="2" id="KW-1185">Reference proteome</keyword>
<sequence>MLNCPKIGLYKNILERLFYYKSRNTIIVIRNDSKLLIYEIDYFIQLSLNINLLNKEREEDNSIT</sequence>
<protein>
    <submittedName>
        <fullName evidence="1">Uncharacterized protein</fullName>
    </submittedName>
</protein>
<comment type="caution">
    <text evidence="1">The sequence shown here is derived from an EMBL/GenBank/DDBJ whole genome shotgun (WGS) entry which is preliminary data.</text>
</comment>
<gene>
    <name evidence="1" type="ORF">DLK05_03695</name>
</gene>